<evidence type="ECO:0000256" key="1">
    <source>
        <dbReference type="SAM" id="Coils"/>
    </source>
</evidence>
<accession>A0A3E4QPL3</accession>
<keyword evidence="1" id="KW-0175">Coiled coil</keyword>
<dbReference type="SUPFAM" id="SSF46785">
    <property type="entry name" value="Winged helix' DNA-binding domain"/>
    <property type="match status" value="1"/>
</dbReference>
<proteinExistence type="predicted"/>
<reference evidence="3 4" key="1">
    <citation type="submission" date="2018-08" db="EMBL/GenBank/DDBJ databases">
        <title>A genome reference for cultivated species of the human gut microbiota.</title>
        <authorList>
            <person name="Zou Y."/>
            <person name="Xue W."/>
            <person name="Luo G."/>
        </authorList>
    </citation>
    <scope>NUCLEOTIDE SEQUENCE [LARGE SCALE GENOMIC DNA]</scope>
    <source>
        <strain evidence="3 4">TF08-14</strain>
    </source>
</reference>
<evidence type="ECO:0000313" key="3">
    <source>
        <dbReference type="EMBL" id="RGL08155.1"/>
    </source>
</evidence>
<dbReference type="SMART" id="SM00347">
    <property type="entry name" value="HTH_MARR"/>
    <property type="match status" value="1"/>
</dbReference>
<comment type="caution">
    <text evidence="3">The sequence shown here is derived from an EMBL/GenBank/DDBJ whole genome shotgun (WGS) entry which is preliminary data.</text>
</comment>
<sequence>MSQQTSQSNQQTSRQELLLKLAELQRAIQKWHNALRRQTGDIAANPITGQGRVLSVLAESGDMPQRDMSSRLGITPQSLGEMLVKLERAGYITREATGTGAHTLSVSITDAGRERVDKHGDVNYFDDFSDEEIQQFADFVDRAIEDLNRKGEELKAANDAAGNAK</sequence>
<dbReference type="InterPro" id="IPR036390">
    <property type="entry name" value="WH_DNA-bd_sf"/>
</dbReference>
<feature type="coiled-coil region" evidence="1">
    <location>
        <begin position="14"/>
        <end position="41"/>
    </location>
</feature>
<dbReference type="Gene3D" id="1.10.10.10">
    <property type="entry name" value="Winged helix-like DNA-binding domain superfamily/Winged helix DNA-binding domain"/>
    <property type="match status" value="1"/>
</dbReference>
<dbReference type="GO" id="GO:0003700">
    <property type="term" value="F:DNA-binding transcription factor activity"/>
    <property type="evidence" value="ECO:0007669"/>
    <property type="project" value="InterPro"/>
</dbReference>
<evidence type="ECO:0000259" key="2">
    <source>
        <dbReference type="PROSITE" id="PS50995"/>
    </source>
</evidence>
<dbReference type="PANTHER" id="PTHR33164">
    <property type="entry name" value="TRANSCRIPTIONAL REGULATOR, MARR FAMILY"/>
    <property type="match status" value="1"/>
</dbReference>
<dbReference type="RefSeq" id="WP_117680176.1">
    <property type="nucleotide sequence ID" value="NZ_CAJJKC010000012.1"/>
</dbReference>
<dbReference type="AlphaFoldDB" id="A0A3E4QPL3"/>
<dbReference type="InterPro" id="IPR000835">
    <property type="entry name" value="HTH_MarR-typ"/>
</dbReference>
<organism evidence="3 4">
    <name type="scientific">Collinsella tanakaei</name>
    <dbReference type="NCBI Taxonomy" id="626935"/>
    <lineage>
        <taxon>Bacteria</taxon>
        <taxon>Bacillati</taxon>
        <taxon>Actinomycetota</taxon>
        <taxon>Coriobacteriia</taxon>
        <taxon>Coriobacteriales</taxon>
        <taxon>Coriobacteriaceae</taxon>
        <taxon>Collinsella</taxon>
    </lineage>
</organism>
<evidence type="ECO:0000313" key="4">
    <source>
        <dbReference type="Proteomes" id="UP000260943"/>
    </source>
</evidence>
<feature type="coiled-coil region" evidence="1">
    <location>
        <begin position="137"/>
        <end position="164"/>
    </location>
</feature>
<dbReference type="PANTHER" id="PTHR33164:SF43">
    <property type="entry name" value="HTH-TYPE TRANSCRIPTIONAL REPRESSOR YETL"/>
    <property type="match status" value="1"/>
</dbReference>
<protein>
    <submittedName>
        <fullName evidence="3">MarR family transcriptional regulator</fullName>
    </submittedName>
</protein>
<dbReference type="Pfam" id="PF12802">
    <property type="entry name" value="MarR_2"/>
    <property type="match status" value="1"/>
</dbReference>
<name>A0A3E4QPL3_9ACTN</name>
<feature type="domain" description="HTH marR-type" evidence="2">
    <location>
        <begin position="14"/>
        <end position="145"/>
    </location>
</feature>
<dbReference type="EMBL" id="QSRJ01000012">
    <property type="protein sequence ID" value="RGL08155.1"/>
    <property type="molecule type" value="Genomic_DNA"/>
</dbReference>
<dbReference type="Proteomes" id="UP000260943">
    <property type="component" value="Unassembled WGS sequence"/>
</dbReference>
<dbReference type="InterPro" id="IPR039422">
    <property type="entry name" value="MarR/SlyA-like"/>
</dbReference>
<dbReference type="InterPro" id="IPR036388">
    <property type="entry name" value="WH-like_DNA-bd_sf"/>
</dbReference>
<gene>
    <name evidence="3" type="ORF">DXC81_09495</name>
</gene>
<dbReference type="GO" id="GO:0006950">
    <property type="term" value="P:response to stress"/>
    <property type="evidence" value="ECO:0007669"/>
    <property type="project" value="TreeGrafter"/>
</dbReference>
<dbReference type="PROSITE" id="PS50995">
    <property type="entry name" value="HTH_MARR_2"/>
    <property type="match status" value="1"/>
</dbReference>